<dbReference type="AlphaFoldDB" id="A0A4Z2E4V9"/>
<name>A0A4Z2E4V9_9TELE</name>
<keyword evidence="2" id="KW-1185">Reference proteome</keyword>
<comment type="caution">
    <text evidence="1">The sequence shown here is derived from an EMBL/GenBank/DDBJ whole genome shotgun (WGS) entry which is preliminary data.</text>
</comment>
<proteinExistence type="predicted"/>
<evidence type="ECO:0000313" key="2">
    <source>
        <dbReference type="Proteomes" id="UP000314294"/>
    </source>
</evidence>
<accession>A0A4Z2E4V9</accession>
<reference evidence="1 2" key="1">
    <citation type="submission" date="2019-03" db="EMBL/GenBank/DDBJ databases">
        <title>First draft genome of Liparis tanakae, snailfish: a comprehensive survey of snailfish specific genes.</title>
        <authorList>
            <person name="Kim W."/>
            <person name="Song I."/>
            <person name="Jeong J.-H."/>
            <person name="Kim D."/>
            <person name="Kim S."/>
            <person name="Ryu S."/>
            <person name="Song J.Y."/>
            <person name="Lee S.K."/>
        </authorList>
    </citation>
    <scope>NUCLEOTIDE SEQUENCE [LARGE SCALE GENOMIC DNA]</scope>
    <source>
        <tissue evidence="1">Muscle</tissue>
    </source>
</reference>
<evidence type="ECO:0000313" key="1">
    <source>
        <dbReference type="EMBL" id="TNN23787.1"/>
    </source>
</evidence>
<dbReference type="Proteomes" id="UP000314294">
    <property type="component" value="Unassembled WGS sequence"/>
</dbReference>
<organism evidence="1 2">
    <name type="scientific">Liparis tanakae</name>
    <name type="common">Tanaka's snailfish</name>
    <dbReference type="NCBI Taxonomy" id="230148"/>
    <lineage>
        <taxon>Eukaryota</taxon>
        <taxon>Metazoa</taxon>
        <taxon>Chordata</taxon>
        <taxon>Craniata</taxon>
        <taxon>Vertebrata</taxon>
        <taxon>Euteleostomi</taxon>
        <taxon>Actinopterygii</taxon>
        <taxon>Neopterygii</taxon>
        <taxon>Teleostei</taxon>
        <taxon>Neoteleostei</taxon>
        <taxon>Acanthomorphata</taxon>
        <taxon>Eupercaria</taxon>
        <taxon>Perciformes</taxon>
        <taxon>Cottioidei</taxon>
        <taxon>Cottales</taxon>
        <taxon>Liparidae</taxon>
        <taxon>Liparis</taxon>
    </lineage>
</organism>
<gene>
    <name evidence="1" type="ORF">EYF80_066091</name>
</gene>
<protein>
    <submittedName>
        <fullName evidence="1">Uncharacterized protein</fullName>
    </submittedName>
</protein>
<sequence length="85" mass="9230">MEIFYRGLTLLPSPPPVLQLVQVSCCLRALSSLPVSQHLFLSGSRTGILKAWRGAICCTIPPPPRASACSRPSLSHSAAERWRTS</sequence>
<dbReference type="EMBL" id="SRLO01017349">
    <property type="protein sequence ID" value="TNN23787.1"/>
    <property type="molecule type" value="Genomic_DNA"/>
</dbReference>